<dbReference type="InterPro" id="IPR044822">
    <property type="entry name" value="Myb_DNA-bind_4"/>
</dbReference>
<organism evidence="3 4">
    <name type="scientific">Neogobius melanostomus</name>
    <name type="common">round goby</name>
    <dbReference type="NCBI Taxonomy" id="47308"/>
    <lineage>
        <taxon>Eukaryota</taxon>
        <taxon>Metazoa</taxon>
        <taxon>Chordata</taxon>
        <taxon>Craniata</taxon>
        <taxon>Vertebrata</taxon>
        <taxon>Euteleostomi</taxon>
        <taxon>Actinopterygii</taxon>
        <taxon>Neopterygii</taxon>
        <taxon>Teleostei</taxon>
        <taxon>Neoteleostei</taxon>
        <taxon>Acanthomorphata</taxon>
        <taxon>Gobiaria</taxon>
        <taxon>Gobiiformes</taxon>
        <taxon>Gobioidei</taxon>
        <taxon>Gobiidae</taxon>
        <taxon>Benthophilinae</taxon>
        <taxon>Neogobiini</taxon>
        <taxon>Neogobius</taxon>
    </lineage>
</organism>
<feature type="coiled-coil region" evidence="1">
    <location>
        <begin position="245"/>
        <end position="328"/>
    </location>
</feature>
<name>A0A8C6TAA1_9GOBI</name>
<evidence type="ECO:0000313" key="4">
    <source>
        <dbReference type="Proteomes" id="UP000694523"/>
    </source>
</evidence>
<dbReference type="Gene3D" id="1.10.10.60">
    <property type="entry name" value="Homeodomain-like"/>
    <property type="match status" value="1"/>
</dbReference>
<dbReference type="AlphaFoldDB" id="A0A8C6TAA1"/>
<evidence type="ECO:0000256" key="1">
    <source>
        <dbReference type="SAM" id="Coils"/>
    </source>
</evidence>
<feature type="domain" description="Myb/SANT-like DNA-binding" evidence="2">
    <location>
        <begin position="8"/>
        <end position="91"/>
    </location>
</feature>
<reference evidence="3" key="2">
    <citation type="submission" date="2025-09" db="UniProtKB">
        <authorList>
            <consortium name="Ensembl"/>
        </authorList>
    </citation>
    <scope>IDENTIFICATION</scope>
</reference>
<proteinExistence type="predicted"/>
<dbReference type="Proteomes" id="UP000694523">
    <property type="component" value="Unplaced"/>
</dbReference>
<reference evidence="3" key="1">
    <citation type="submission" date="2025-08" db="UniProtKB">
        <authorList>
            <consortium name="Ensembl"/>
        </authorList>
    </citation>
    <scope>IDENTIFICATION</scope>
</reference>
<evidence type="ECO:0000313" key="3">
    <source>
        <dbReference type="Ensembl" id="ENSNMLP00000018816.1"/>
    </source>
</evidence>
<evidence type="ECO:0000259" key="2">
    <source>
        <dbReference type="Pfam" id="PF13837"/>
    </source>
</evidence>
<keyword evidence="1" id="KW-0175">Coiled coil</keyword>
<dbReference type="Pfam" id="PF13837">
    <property type="entry name" value="Myb_DNA-bind_4"/>
    <property type="match status" value="1"/>
</dbReference>
<keyword evidence="4" id="KW-1185">Reference proteome</keyword>
<sequence>MANAYKMTERDIHQLILLRASNAAIFTGRKNSAMRGWRAIKREMGLQGLVSARQLKKKWDNLNQKYRGIKNPPEGEQPKNPKSWPWYFLMDDAASGRLDNAAKVIHPLPIDDEKLEPDLPIRASSDSEEILPALNVIEMAPIEHEEDVEMIDKSGNYEETNKPDKSPQQAPKITVKMLESAPSVPKAVPTKTPQQNTQRPVLYATLLPDSTASVASKGTKPSPDSTGTSAAKNCLASSQNVALELAEVHKQLSALKKERRTLEKEQAAFDKELIHLESEREQLNKERQTLDLDKIEIERDRAVLEKNQADLEREMAGVERDRLLLERDRAYLDRDRAIFERDKVFLDKAKEDFERQKEQLTTPTIVAVRGAEEESDTGAVTEEERMDVSEKCDDLANKVIQILTTDADQEESRQRFATLVQKLVQKL</sequence>
<protein>
    <recommendedName>
        <fullName evidence="2">Myb/SANT-like DNA-binding domain-containing protein</fullName>
    </recommendedName>
</protein>
<dbReference type="Ensembl" id="ENSNMLT00000021158.1">
    <property type="protein sequence ID" value="ENSNMLP00000018816.1"/>
    <property type="gene ID" value="ENSNMLG00000012367.1"/>
</dbReference>
<accession>A0A8C6TAA1</accession>